<feature type="compositionally biased region" description="Basic and acidic residues" evidence="5">
    <location>
        <begin position="294"/>
        <end position="316"/>
    </location>
</feature>
<dbReference type="GO" id="GO:0003677">
    <property type="term" value="F:DNA binding"/>
    <property type="evidence" value="ECO:0007669"/>
    <property type="project" value="InterPro"/>
</dbReference>
<reference evidence="8" key="3">
    <citation type="submission" date="2025-09" db="UniProtKB">
        <authorList>
            <consortium name="Ensembl"/>
        </authorList>
    </citation>
    <scope>IDENTIFICATION</scope>
</reference>
<accession>A0A8C9SJX0</accession>
<gene>
    <name evidence="8" type="primary">LOC108935757</name>
</gene>
<dbReference type="GeneTree" id="ENSGT00530000063936"/>
<keyword evidence="2" id="KW-0597">Phosphoprotein</keyword>
<feature type="compositionally biased region" description="Basic and acidic residues" evidence="5">
    <location>
        <begin position="94"/>
        <end position="107"/>
    </location>
</feature>
<feature type="compositionally biased region" description="Basic and acidic residues" evidence="5">
    <location>
        <begin position="239"/>
        <end position="256"/>
    </location>
</feature>
<dbReference type="PROSITE" id="PS52014">
    <property type="entry name" value="SAMD1_WH"/>
    <property type="match status" value="1"/>
</dbReference>
<protein>
    <submittedName>
        <fullName evidence="8">Atherin-like</fullName>
    </submittedName>
</protein>
<dbReference type="Proteomes" id="UP000694397">
    <property type="component" value="Chromosome 8"/>
</dbReference>
<dbReference type="KEGG" id="sfm:108935757"/>
<evidence type="ECO:0000313" key="9">
    <source>
        <dbReference type="Proteomes" id="UP000694397"/>
    </source>
</evidence>
<feature type="domain" description="SAM" evidence="6">
    <location>
        <begin position="559"/>
        <end position="607"/>
    </location>
</feature>
<feature type="region of interest" description="Disordered" evidence="5">
    <location>
        <begin position="377"/>
        <end position="412"/>
    </location>
</feature>
<evidence type="ECO:0000259" key="6">
    <source>
        <dbReference type="PROSITE" id="PS50105"/>
    </source>
</evidence>
<dbReference type="Pfam" id="PF00536">
    <property type="entry name" value="SAM_1"/>
    <property type="match status" value="1"/>
</dbReference>
<dbReference type="AlphaFoldDB" id="A0A8C9SJX0"/>
<dbReference type="InterPro" id="IPR001660">
    <property type="entry name" value="SAM"/>
</dbReference>
<dbReference type="CDD" id="cd09583">
    <property type="entry name" value="SAM_Atherin-like"/>
    <property type="match status" value="1"/>
</dbReference>
<keyword evidence="9" id="KW-1185">Reference proteome</keyword>
<keyword evidence="4" id="KW-0539">Nucleus</keyword>
<dbReference type="Gene3D" id="1.10.150.50">
    <property type="entry name" value="Transcription Factor, Ets-1"/>
    <property type="match status" value="1"/>
</dbReference>
<dbReference type="GO" id="GO:0042393">
    <property type="term" value="F:histone binding"/>
    <property type="evidence" value="ECO:0007669"/>
    <property type="project" value="TreeGrafter"/>
</dbReference>
<organism evidence="8 9">
    <name type="scientific">Scleropages formosus</name>
    <name type="common">Asian bonytongue</name>
    <name type="synonym">Osteoglossum formosum</name>
    <dbReference type="NCBI Taxonomy" id="113540"/>
    <lineage>
        <taxon>Eukaryota</taxon>
        <taxon>Metazoa</taxon>
        <taxon>Chordata</taxon>
        <taxon>Craniata</taxon>
        <taxon>Vertebrata</taxon>
        <taxon>Euteleostomi</taxon>
        <taxon>Actinopterygii</taxon>
        <taxon>Neopterygii</taxon>
        <taxon>Teleostei</taxon>
        <taxon>Osteoglossocephala</taxon>
        <taxon>Osteoglossomorpha</taxon>
        <taxon>Osteoglossiformes</taxon>
        <taxon>Osteoglossidae</taxon>
        <taxon>Scleropages</taxon>
    </lineage>
</organism>
<name>A0A8C9SJX0_SCLFO</name>
<dbReference type="RefSeq" id="XP_018610120.2">
    <property type="nucleotide sequence ID" value="XM_018754604.2"/>
</dbReference>
<reference evidence="8 9" key="1">
    <citation type="submission" date="2019-04" db="EMBL/GenBank/DDBJ databases">
        <authorList>
            <consortium name="Wellcome Sanger Institute Data Sharing"/>
        </authorList>
    </citation>
    <scope>NUCLEOTIDE SEQUENCE [LARGE SCALE GENOMIC DNA]</scope>
</reference>
<dbReference type="InterPro" id="IPR013761">
    <property type="entry name" value="SAM/pointed_sf"/>
</dbReference>
<sequence length="632" mass="68945">MSEPRYRDWILETIDSLRSRKARPDLERICRMVRRRHGSEPDQTRSELEKLIQEQAVLKVNYKGSVSYRNAAKVQRKSRKKTAQTSDCAPHARTARDGARTRADRAQIADSEVTGASRPSDPEPSASPAAKRRETTFPPAAEGCGAGERGHTTCRASESGAHRDELPQMRGRKRSLSLDEDAVNDNGTDAPGHAQAARGAERDRDPSTGTGTCASVAAQRKLRHAQRPRTELGPQLGTEEAHGSHTDRSRAEEGDRLAASVPSPANRERNSATLNGAQPADLEGMPGSLGAPERLSENRHSRSKVKEVQGRELDSARRRRSTPVEKAMVTMETDNGNGEEEDEEEDTQGHRTPLLENHALRNAGTPSASAVIHTPMASEYSPGLREETSQSLNETRITGSNLSPNRKPEPSIATHLPAKKEVCSPERCLSVCCLAVDPHIGLQKESGNPGAGLQPRAVYPSVHRETIKVEEEVPAEECAVTPDQLESDAAAVQDQVMRGSGRGQMSFVPTQEYLGCKTSVDATSCLLTPTASPRCQDITTEAKMTTGMYLKTHHNPAQWTVADVVSYFSAAGFPEQAAAFRTQEIDGKSLLLMQRSDVLTGLSIRLGPALKIYEFHVKELQRTHFEDDGSVC</sequence>
<evidence type="ECO:0000313" key="8">
    <source>
        <dbReference type="Ensembl" id="ENSSFOP00015037676.2"/>
    </source>
</evidence>
<dbReference type="GeneID" id="108935757"/>
<dbReference type="GO" id="GO:0045892">
    <property type="term" value="P:negative regulation of DNA-templated transcription"/>
    <property type="evidence" value="ECO:0007669"/>
    <property type="project" value="TreeGrafter"/>
</dbReference>
<keyword evidence="3" id="KW-0156">Chromatin regulator</keyword>
<feature type="compositionally biased region" description="Low complexity" evidence="5">
    <location>
        <begin position="116"/>
        <end position="129"/>
    </location>
</feature>
<evidence type="ECO:0000256" key="2">
    <source>
        <dbReference type="ARBA" id="ARBA00022553"/>
    </source>
</evidence>
<comment type="subcellular location">
    <subcellularLocation>
        <location evidence="1">Nucleus</location>
    </subcellularLocation>
</comment>
<dbReference type="InterPro" id="IPR048589">
    <property type="entry name" value="SAMD1-like_WH"/>
</dbReference>
<dbReference type="PROSITE" id="PS50105">
    <property type="entry name" value="SAM_DOMAIN"/>
    <property type="match status" value="1"/>
</dbReference>
<evidence type="ECO:0000256" key="1">
    <source>
        <dbReference type="ARBA" id="ARBA00004123"/>
    </source>
</evidence>
<dbReference type="InterPro" id="IPR050548">
    <property type="entry name" value="PcG_chromatin_remod_factors"/>
</dbReference>
<dbReference type="Ensembl" id="ENSSFOT00015038090.2">
    <property type="protein sequence ID" value="ENSSFOP00015037676.2"/>
    <property type="gene ID" value="ENSSFOG00015023980.2"/>
</dbReference>
<feature type="compositionally biased region" description="Acidic residues" evidence="5">
    <location>
        <begin position="337"/>
        <end position="346"/>
    </location>
</feature>
<evidence type="ECO:0000256" key="4">
    <source>
        <dbReference type="ARBA" id="ARBA00023242"/>
    </source>
</evidence>
<dbReference type="SMART" id="SM00454">
    <property type="entry name" value="SAM"/>
    <property type="match status" value="1"/>
</dbReference>
<dbReference type="Pfam" id="PF21524">
    <property type="entry name" value="SAMD1_WH"/>
    <property type="match status" value="1"/>
</dbReference>
<reference evidence="8" key="2">
    <citation type="submission" date="2025-08" db="UniProtKB">
        <authorList>
            <consortium name="Ensembl"/>
        </authorList>
    </citation>
    <scope>IDENTIFICATION</scope>
</reference>
<evidence type="ECO:0000259" key="7">
    <source>
        <dbReference type="PROSITE" id="PS52014"/>
    </source>
</evidence>
<evidence type="ECO:0000256" key="3">
    <source>
        <dbReference type="ARBA" id="ARBA00022853"/>
    </source>
</evidence>
<dbReference type="PANTHER" id="PTHR12247:SF139">
    <property type="entry name" value="ATHERIN-RELATED"/>
    <property type="match status" value="1"/>
</dbReference>
<feature type="domain" description="SAMD1-like winged helix (WH)" evidence="7">
    <location>
        <begin position="1"/>
        <end position="74"/>
    </location>
</feature>
<dbReference type="GO" id="GO:0006325">
    <property type="term" value="P:chromatin organization"/>
    <property type="evidence" value="ECO:0007669"/>
    <property type="project" value="UniProtKB-KW"/>
</dbReference>
<dbReference type="GO" id="GO:0003682">
    <property type="term" value="F:chromatin binding"/>
    <property type="evidence" value="ECO:0007669"/>
    <property type="project" value="TreeGrafter"/>
</dbReference>
<feature type="region of interest" description="Disordered" evidence="5">
    <location>
        <begin position="71"/>
        <end position="350"/>
    </location>
</feature>
<proteinExistence type="predicted"/>
<feature type="compositionally biased region" description="Polar residues" evidence="5">
    <location>
        <begin position="389"/>
        <end position="404"/>
    </location>
</feature>
<dbReference type="GO" id="GO:0005634">
    <property type="term" value="C:nucleus"/>
    <property type="evidence" value="ECO:0007669"/>
    <property type="project" value="UniProtKB-SubCell"/>
</dbReference>
<dbReference type="OrthoDB" id="10004495at2759"/>
<evidence type="ECO:0000256" key="5">
    <source>
        <dbReference type="SAM" id="MobiDB-lite"/>
    </source>
</evidence>
<dbReference type="SUPFAM" id="SSF47769">
    <property type="entry name" value="SAM/Pointed domain"/>
    <property type="match status" value="1"/>
</dbReference>
<dbReference type="PANTHER" id="PTHR12247">
    <property type="entry name" value="POLYCOMB GROUP PROTEIN"/>
    <property type="match status" value="1"/>
</dbReference>